<name>A0ABV5RIC5_9ACTN</name>
<proteinExistence type="predicted"/>
<sequence>MHASPASSPFSRRSALAVLAGAGAATLLGSGTASARPGTTTVRATAFPSAETERLRLATTYRGSDFITTKRYAPAGATLTVKVRAPHGVLPTLHIGTYDNHHDVVAQRAPRDHTLTPGINTLTDPYGGPVYLRFAGQGERAEVTFLSGAVNLPTFTLGETTESEFQALVDAANDSGYVELTSPHAIITVTRDSFLAHRDEDHDALMRLVESLVASHANVSGLDGSRPLHRRKAGPYQFNEVSKVPAGVGAYATHYYNAFPAAYLDRLITVEGVKNRGWGFYHELGHLHQQFAYRPAGLTEVSVNIYSLAAQRIFGQTSNLLTVNTTTGLNWFQTALPKLGTPGLSFATSFGAYEKLVSLRQLELAFGTGIWPRLHRLIREENPQSDWQTQDALRWSNFATYTSRITGYDLTDFYVDKWAYPIDADGKAALAALNLPTPPVDPSTLTD</sequence>
<dbReference type="Gene3D" id="3.40.390.80">
    <property type="entry name" value="Peptidase M60, enhancin-like domain 2"/>
    <property type="match status" value="1"/>
</dbReference>
<dbReference type="SMART" id="SM01276">
    <property type="entry name" value="M60-like"/>
    <property type="match status" value="1"/>
</dbReference>
<evidence type="ECO:0000256" key="1">
    <source>
        <dbReference type="SAM" id="SignalP"/>
    </source>
</evidence>
<keyword evidence="1" id="KW-0732">Signal</keyword>
<protein>
    <submittedName>
        <fullName evidence="3">M60 family metallopeptidase</fullName>
    </submittedName>
</protein>
<dbReference type="EMBL" id="JBHMCG010000150">
    <property type="protein sequence ID" value="MFB9577613.1"/>
    <property type="molecule type" value="Genomic_DNA"/>
</dbReference>
<comment type="caution">
    <text evidence="3">The sequence shown here is derived from an EMBL/GenBank/DDBJ whole genome shotgun (WGS) entry which is preliminary data.</text>
</comment>
<evidence type="ECO:0000259" key="2">
    <source>
        <dbReference type="PROSITE" id="PS51723"/>
    </source>
</evidence>
<dbReference type="Pfam" id="PF17291">
    <property type="entry name" value="M60-like_N"/>
    <property type="match status" value="1"/>
</dbReference>
<dbReference type="Proteomes" id="UP001589710">
    <property type="component" value="Unassembled WGS sequence"/>
</dbReference>
<dbReference type="InterPro" id="IPR031161">
    <property type="entry name" value="Peptidase_M60_dom"/>
</dbReference>
<accession>A0ABV5RIC5</accession>
<keyword evidence="4" id="KW-1185">Reference proteome</keyword>
<dbReference type="PANTHER" id="PTHR15730">
    <property type="entry name" value="EXPERIMENTAL AUTOIMMUNE PROSTATITIS ANTIGEN 2-RELATED"/>
    <property type="match status" value="1"/>
</dbReference>
<feature type="signal peptide" evidence="1">
    <location>
        <begin position="1"/>
        <end position="35"/>
    </location>
</feature>
<evidence type="ECO:0000313" key="3">
    <source>
        <dbReference type="EMBL" id="MFB9577613.1"/>
    </source>
</evidence>
<feature type="chain" id="PRO_5045533478" evidence="1">
    <location>
        <begin position="36"/>
        <end position="447"/>
    </location>
</feature>
<dbReference type="Gene3D" id="1.10.390.30">
    <property type="entry name" value="Peptidase M60, enhancin-like domain 3"/>
    <property type="match status" value="1"/>
</dbReference>
<gene>
    <name evidence="3" type="ORF">ACFFTL_36390</name>
</gene>
<dbReference type="Pfam" id="PF13402">
    <property type="entry name" value="Peptidase_M60"/>
    <property type="match status" value="1"/>
</dbReference>
<organism evidence="3 4">
    <name type="scientific">Streptomyces yanii</name>
    <dbReference type="NCBI Taxonomy" id="78510"/>
    <lineage>
        <taxon>Bacteria</taxon>
        <taxon>Bacillati</taxon>
        <taxon>Actinomycetota</taxon>
        <taxon>Actinomycetes</taxon>
        <taxon>Kitasatosporales</taxon>
        <taxon>Streptomycetaceae</taxon>
        <taxon>Streptomyces</taxon>
    </lineage>
</organism>
<feature type="domain" description="Peptidase M60" evidence="2">
    <location>
        <begin position="64"/>
        <end position="367"/>
    </location>
</feature>
<dbReference type="PROSITE" id="PS51318">
    <property type="entry name" value="TAT"/>
    <property type="match status" value="1"/>
</dbReference>
<dbReference type="InterPro" id="IPR042279">
    <property type="entry name" value="Pep_M60_3"/>
</dbReference>
<dbReference type="InterPro" id="IPR035423">
    <property type="entry name" value="M60-like_N"/>
</dbReference>
<reference evidence="3 4" key="1">
    <citation type="submission" date="2024-09" db="EMBL/GenBank/DDBJ databases">
        <authorList>
            <person name="Sun Q."/>
            <person name="Mori K."/>
        </authorList>
    </citation>
    <scope>NUCLEOTIDE SEQUENCE [LARGE SCALE GENOMIC DNA]</scope>
    <source>
        <strain evidence="3 4">JCM 3331</strain>
    </source>
</reference>
<dbReference type="RefSeq" id="WP_345516419.1">
    <property type="nucleotide sequence ID" value="NZ_BAAAXD010000037.1"/>
</dbReference>
<dbReference type="PANTHER" id="PTHR15730:SF5">
    <property type="entry name" value="SI:CH211-210B2.2-RELATED"/>
    <property type="match status" value="1"/>
</dbReference>
<dbReference type="PROSITE" id="PS51723">
    <property type="entry name" value="PEPTIDASE_M60"/>
    <property type="match status" value="1"/>
</dbReference>
<dbReference type="InterPro" id="IPR051244">
    <property type="entry name" value="TCAF"/>
</dbReference>
<evidence type="ECO:0000313" key="4">
    <source>
        <dbReference type="Proteomes" id="UP001589710"/>
    </source>
</evidence>
<dbReference type="Gene3D" id="2.60.120.1250">
    <property type="entry name" value="Peptidase M60, enhancin-like domain 1"/>
    <property type="match status" value="1"/>
</dbReference>
<dbReference type="InterPro" id="IPR006311">
    <property type="entry name" value="TAT_signal"/>
</dbReference>